<protein>
    <submittedName>
        <fullName evidence="5">Flavodoxin</fullName>
    </submittedName>
</protein>
<dbReference type="Gene3D" id="3.40.50.360">
    <property type="match status" value="1"/>
</dbReference>
<accession>A0ABS7L8X0</accession>
<name>A0ABS7L8X0_9FIRM</name>
<dbReference type="SUPFAM" id="SSF52218">
    <property type="entry name" value="Flavoproteins"/>
    <property type="match status" value="1"/>
</dbReference>
<evidence type="ECO:0000256" key="1">
    <source>
        <dbReference type="ARBA" id="ARBA00022723"/>
    </source>
</evidence>
<dbReference type="InterPro" id="IPR047964">
    <property type="entry name" value="EFR1-like"/>
</dbReference>
<keyword evidence="2" id="KW-0408">Iron</keyword>
<dbReference type="NCBIfam" id="NF038196">
    <property type="entry name" value="ferrodoxin_EFR1"/>
    <property type="match status" value="1"/>
</dbReference>
<dbReference type="Pfam" id="PF13187">
    <property type="entry name" value="Fer4_9"/>
    <property type="match status" value="1"/>
</dbReference>
<dbReference type="PROSITE" id="PS00198">
    <property type="entry name" value="4FE4S_FER_1"/>
    <property type="match status" value="1"/>
</dbReference>
<dbReference type="InterPro" id="IPR029039">
    <property type="entry name" value="Flavoprotein-like_sf"/>
</dbReference>
<evidence type="ECO:0000313" key="6">
    <source>
        <dbReference type="Proteomes" id="UP000779049"/>
    </source>
</evidence>
<dbReference type="Gene3D" id="3.30.70.20">
    <property type="match status" value="1"/>
</dbReference>
<comment type="caution">
    <text evidence="5">The sequence shown here is derived from an EMBL/GenBank/DDBJ whole genome shotgun (WGS) entry which is preliminary data.</text>
</comment>
<feature type="domain" description="4Fe-4S ferredoxin-type" evidence="4">
    <location>
        <begin position="210"/>
        <end position="237"/>
    </location>
</feature>
<dbReference type="RefSeq" id="WP_087201254.1">
    <property type="nucleotide sequence ID" value="NZ_CP173660.1"/>
</dbReference>
<evidence type="ECO:0000256" key="3">
    <source>
        <dbReference type="ARBA" id="ARBA00023014"/>
    </source>
</evidence>
<keyword evidence="3" id="KW-0411">Iron-sulfur</keyword>
<keyword evidence="1" id="KW-0479">Metal-binding</keyword>
<sequence length="253" mass="29181">MILYFTGTGNSEYVAERIGREANDEVINLFERLREKDFTEIHSERSWVIVTPTYAWRIPRILQEWMKKTKLSGSRDIYFVMTCGTNIGNAGKYLKSLCREKRLRYFGCLEVVMPENYIALFKTPTEEEALNIIRRAEKSIEKAAAKIKNGEKFPRISASAADKLSSGIINDLFYPLFVHARKFYTTDSCISCGKCREVCPLQNIRMNNGRPVWGKDCTHCMACICRCPKEAIEYGKHSRGLPRYTFPKEKILS</sequence>
<dbReference type="InterPro" id="IPR017900">
    <property type="entry name" value="4Fe4S_Fe_S_CS"/>
</dbReference>
<evidence type="ECO:0000313" key="5">
    <source>
        <dbReference type="EMBL" id="MBY0759549.1"/>
    </source>
</evidence>
<dbReference type="PROSITE" id="PS51379">
    <property type="entry name" value="4FE4S_FER_2"/>
    <property type="match status" value="2"/>
</dbReference>
<dbReference type="InterPro" id="IPR017896">
    <property type="entry name" value="4Fe4S_Fe-S-bd"/>
</dbReference>
<dbReference type="InterPro" id="IPR008254">
    <property type="entry name" value="Flavodoxin/NO_synth"/>
</dbReference>
<proteinExistence type="predicted"/>
<evidence type="ECO:0000256" key="2">
    <source>
        <dbReference type="ARBA" id="ARBA00023004"/>
    </source>
</evidence>
<organism evidence="5 6">
    <name type="scientific">Sellimonas caecigallum</name>
    <dbReference type="NCBI Taxonomy" id="2592333"/>
    <lineage>
        <taxon>Bacteria</taxon>
        <taxon>Bacillati</taxon>
        <taxon>Bacillota</taxon>
        <taxon>Clostridia</taxon>
        <taxon>Lachnospirales</taxon>
        <taxon>Lachnospiraceae</taxon>
        <taxon>Sellimonas</taxon>
    </lineage>
</organism>
<gene>
    <name evidence="5" type="ORF">FLB61_10710</name>
</gene>
<reference evidence="5 6" key="1">
    <citation type="journal article" date="2020" name="New Microbes New Infect">
        <title>Sellimonas caecigallum sp. nov., description and genome sequence of a new member of the Sellimonas genus isolated from the cecum of feral chicken.</title>
        <authorList>
            <person name="Wongkuna S."/>
            <person name="Ghimire S."/>
            <person name="Antony L."/>
            <person name="Chankhamhaengdecha S."/>
            <person name="Janvilisri T."/>
            <person name="Scaria J."/>
        </authorList>
    </citation>
    <scope>NUCLEOTIDE SEQUENCE [LARGE SCALE GENOMIC DNA]</scope>
    <source>
        <strain evidence="5 6">SW451</strain>
    </source>
</reference>
<keyword evidence="6" id="KW-1185">Reference proteome</keyword>
<feature type="domain" description="4Fe-4S ferredoxin-type" evidence="4">
    <location>
        <begin position="180"/>
        <end position="209"/>
    </location>
</feature>
<dbReference type="Pfam" id="PF00258">
    <property type="entry name" value="Flavodoxin_1"/>
    <property type="match status" value="1"/>
</dbReference>
<dbReference type="SUPFAM" id="SSF54862">
    <property type="entry name" value="4Fe-4S ferredoxins"/>
    <property type="match status" value="1"/>
</dbReference>
<dbReference type="Proteomes" id="UP000779049">
    <property type="component" value="Unassembled WGS sequence"/>
</dbReference>
<evidence type="ECO:0000259" key="4">
    <source>
        <dbReference type="PROSITE" id="PS51379"/>
    </source>
</evidence>
<dbReference type="EMBL" id="VIRV01000018">
    <property type="protein sequence ID" value="MBY0759549.1"/>
    <property type="molecule type" value="Genomic_DNA"/>
</dbReference>